<dbReference type="InterPro" id="IPR039425">
    <property type="entry name" value="RNA_pol_sigma-70-like"/>
</dbReference>
<dbReference type="EMBL" id="JAKNGE010000037">
    <property type="protein sequence ID" value="MCG4748427.1"/>
    <property type="molecule type" value="Genomic_DNA"/>
</dbReference>
<dbReference type="Proteomes" id="UP000669239">
    <property type="component" value="Unassembled WGS sequence"/>
</dbReference>
<gene>
    <name evidence="8" type="ORF">G5B36_21215</name>
    <name evidence="7" type="ORF">L0N08_23690</name>
</gene>
<evidence type="ECO:0000313" key="9">
    <source>
        <dbReference type="Proteomes" id="UP000669239"/>
    </source>
</evidence>
<dbReference type="InterPro" id="IPR013324">
    <property type="entry name" value="RNA_pol_sigma_r3/r4-like"/>
</dbReference>
<reference evidence="7" key="3">
    <citation type="submission" date="2022-01" db="EMBL/GenBank/DDBJ databases">
        <title>Collection of gut derived symbiotic bacterial strains cultured from healthy donors.</title>
        <authorList>
            <person name="Lin H."/>
            <person name="Kohout C."/>
            <person name="Waligurski E."/>
            <person name="Pamer E.G."/>
        </authorList>
    </citation>
    <scope>NUCLEOTIDE SEQUENCE</scope>
    <source>
        <strain evidence="7">DFI.6.55</strain>
    </source>
</reference>
<dbReference type="Gene3D" id="1.10.1740.10">
    <property type="match status" value="1"/>
</dbReference>
<proteinExistence type="inferred from homology"/>
<evidence type="ECO:0000313" key="8">
    <source>
        <dbReference type="EMBL" id="NSJ51208.1"/>
    </source>
</evidence>
<organism evidence="7 10">
    <name type="scientific">Enterocloster aldenensis</name>
    <dbReference type="NCBI Taxonomy" id="358742"/>
    <lineage>
        <taxon>Bacteria</taxon>
        <taxon>Bacillati</taxon>
        <taxon>Bacillota</taxon>
        <taxon>Clostridia</taxon>
        <taxon>Lachnospirales</taxon>
        <taxon>Lachnospiraceae</taxon>
        <taxon>Enterocloster</taxon>
    </lineage>
</organism>
<dbReference type="InterPro" id="IPR013325">
    <property type="entry name" value="RNA_pol_sigma_r2"/>
</dbReference>
<keyword evidence="2" id="KW-0805">Transcription regulation</keyword>
<dbReference type="InterPro" id="IPR013249">
    <property type="entry name" value="RNA_pol_sigma70_r4_t2"/>
</dbReference>
<dbReference type="SUPFAM" id="SSF88946">
    <property type="entry name" value="Sigma2 domain of RNA polymerase sigma factors"/>
    <property type="match status" value="1"/>
</dbReference>
<feature type="domain" description="RNA polymerase sigma-70 region 2" evidence="5">
    <location>
        <begin position="11"/>
        <end position="74"/>
    </location>
</feature>
<comment type="similarity">
    <text evidence="1">Belongs to the sigma-70 factor family. ECF subfamily.</text>
</comment>
<dbReference type="Gene3D" id="1.10.10.10">
    <property type="entry name" value="Winged helix-like DNA-binding domain superfamily/Winged helix DNA-binding domain"/>
    <property type="match status" value="1"/>
</dbReference>
<evidence type="ECO:0000256" key="2">
    <source>
        <dbReference type="ARBA" id="ARBA00023015"/>
    </source>
</evidence>
<dbReference type="SUPFAM" id="SSF88659">
    <property type="entry name" value="Sigma3 and sigma4 domains of RNA polymerase sigma factors"/>
    <property type="match status" value="1"/>
</dbReference>
<reference evidence="8 9" key="1">
    <citation type="journal article" date="2020" name="Cell Host Microbe">
        <title>Functional and Genomic Variation between Human-Derived Isolates of Lachnospiraceae Reveals Inter- and Intra-Species Diversity.</title>
        <authorList>
            <person name="Sorbara M.T."/>
            <person name="Littmann E.R."/>
            <person name="Fontana E."/>
            <person name="Moody T.U."/>
            <person name="Kohout C.E."/>
            <person name="Gjonbalaj M."/>
            <person name="Eaton V."/>
            <person name="Seok R."/>
            <person name="Leiner I.M."/>
            <person name="Pamer E.G."/>
        </authorList>
    </citation>
    <scope>NUCLEOTIDE SEQUENCE [LARGE SCALE GENOMIC DNA]</scope>
    <source>
        <strain evidence="8 9">MSK.1.17</strain>
    </source>
</reference>
<evidence type="ECO:0000313" key="10">
    <source>
        <dbReference type="Proteomes" id="UP001299608"/>
    </source>
</evidence>
<dbReference type="EMBL" id="JAAITT010000036">
    <property type="protein sequence ID" value="NSJ51208.1"/>
    <property type="molecule type" value="Genomic_DNA"/>
</dbReference>
<accession>A0AAW5C2W5</accession>
<keyword evidence="3" id="KW-0731">Sigma factor</keyword>
<dbReference type="AlphaFoldDB" id="A0AAW5C2W5"/>
<dbReference type="GO" id="GO:0003677">
    <property type="term" value="F:DNA binding"/>
    <property type="evidence" value="ECO:0007669"/>
    <property type="project" value="InterPro"/>
</dbReference>
<evidence type="ECO:0000256" key="1">
    <source>
        <dbReference type="ARBA" id="ARBA00010641"/>
    </source>
</evidence>
<name>A0AAW5C2W5_9FIRM</name>
<sequence length="164" mass="18928">MRQESDVEQAIAQYADMIRHICLVYMKNESDTEDVFQDVFLKYALFSEPFDSEEHRKAWLIRVTINRCKDVLRSFFRRNTCSLEEAMAVAAPDSGDLSHVLEAVIRLPEKYKILVYLHYYQGYSAVEIAGILHKKVNTVYTHLARARAELKDMLGGDEGETGYP</sequence>
<dbReference type="PANTHER" id="PTHR43133">
    <property type="entry name" value="RNA POLYMERASE ECF-TYPE SIGMA FACTO"/>
    <property type="match status" value="1"/>
</dbReference>
<evidence type="ECO:0000259" key="5">
    <source>
        <dbReference type="Pfam" id="PF04542"/>
    </source>
</evidence>
<evidence type="ECO:0000313" key="7">
    <source>
        <dbReference type="EMBL" id="MCG4748427.1"/>
    </source>
</evidence>
<dbReference type="GeneID" id="97205433"/>
<reference evidence="8" key="2">
    <citation type="submission" date="2020-02" db="EMBL/GenBank/DDBJ databases">
        <authorList>
            <person name="Littmann E."/>
            <person name="Sorbara M."/>
        </authorList>
    </citation>
    <scope>NUCLEOTIDE SEQUENCE</scope>
    <source>
        <strain evidence="8">MSK.1.17</strain>
    </source>
</reference>
<dbReference type="Proteomes" id="UP001299608">
    <property type="component" value="Unassembled WGS sequence"/>
</dbReference>
<evidence type="ECO:0000256" key="3">
    <source>
        <dbReference type="ARBA" id="ARBA00023082"/>
    </source>
</evidence>
<dbReference type="CDD" id="cd06171">
    <property type="entry name" value="Sigma70_r4"/>
    <property type="match status" value="1"/>
</dbReference>
<dbReference type="RefSeq" id="WP_117561117.1">
    <property type="nucleotide sequence ID" value="NZ_BAABZL010000001.1"/>
</dbReference>
<evidence type="ECO:0000256" key="4">
    <source>
        <dbReference type="ARBA" id="ARBA00023163"/>
    </source>
</evidence>
<dbReference type="Pfam" id="PF04542">
    <property type="entry name" value="Sigma70_r2"/>
    <property type="match status" value="1"/>
</dbReference>
<dbReference type="InterPro" id="IPR036388">
    <property type="entry name" value="WH-like_DNA-bd_sf"/>
</dbReference>
<dbReference type="NCBIfam" id="TIGR02937">
    <property type="entry name" value="sigma70-ECF"/>
    <property type="match status" value="1"/>
</dbReference>
<dbReference type="Pfam" id="PF08281">
    <property type="entry name" value="Sigma70_r4_2"/>
    <property type="match status" value="1"/>
</dbReference>
<evidence type="ECO:0000259" key="6">
    <source>
        <dbReference type="Pfam" id="PF08281"/>
    </source>
</evidence>
<dbReference type="InterPro" id="IPR007627">
    <property type="entry name" value="RNA_pol_sigma70_r2"/>
</dbReference>
<dbReference type="GO" id="GO:0006352">
    <property type="term" value="P:DNA-templated transcription initiation"/>
    <property type="evidence" value="ECO:0007669"/>
    <property type="project" value="InterPro"/>
</dbReference>
<dbReference type="InterPro" id="IPR014284">
    <property type="entry name" value="RNA_pol_sigma-70_dom"/>
</dbReference>
<feature type="domain" description="RNA polymerase sigma factor 70 region 4 type 2" evidence="6">
    <location>
        <begin position="100"/>
        <end position="150"/>
    </location>
</feature>
<dbReference type="PANTHER" id="PTHR43133:SF60">
    <property type="entry name" value="RNA POLYMERASE SIGMA FACTOR SIGV"/>
    <property type="match status" value="1"/>
</dbReference>
<dbReference type="GO" id="GO:0016987">
    <property type="term" value="F:sigma factor activity"/>
    <property type="evidence" value="ECO:0007669"/>
    <property type="project" value="UniProtKB-KW"/>
</dbReference>
<keyword evidence="9" id="KW-1185">Reference proteome</keyword>
<comment type="caution">
    <text evidence="7">The sequence shown here is derived from an EMBL/GenBank/DDBJ whole genome shotgun (WGS) entry which is preliminary data.</text>
</comment>
<protein>
    <submittedName>
        <fullName evidence="7">RNA polymerase sigma factor</fullName>
    </submittedName>
</protein>
<keyword evidence="4" id="KW-0804">Transcription</keyword>